<evidence type="ECO:0000313" key="3">
    <source>
        <dbReference type="Proteomes" id="UP001148786"/>
    </source>
</evidence>
<evidence type="ECO:0000256" key="1">
    <source>
        <dbReference type="ARBA" id="ARBA00010954"/>
    </source>
</evidence>
<comment type="similarity">
    <text evidence="1">Belongs to the TCP11 family.</text>
</comment>
<proteinExistence type="inferred from homology"/>
<dbReference type="InterPro" id="IPR008862">
    <property type="entry name" value="Tcp11"/>
</dbReference>
<name>A0A9W8TFP6_9AGAR</name>
<sequence>MSPTPLAEFVVNNIRAIISLGEDMKEDLNNFVLGSMTEAQLNGLLLDEVKQRERDVVLQIWGGPDLVGCLWRNWLKGGLVEDAECAEGKRWIRKLLTALQSDKPVQCSSPSPQESHLVGAEDSLIQDASPSQDNHFLPPQLLFCVPNLVSVQNHLQALIITASLRSLTRLPSTQVTNSGSSSSTTPSVAQEFIRRIWSLLKAEIDDEAPVADVDHTKLVNLADEVVRARQLVAKVGGEEEAQLRSAVERTLRSNDPVFLLLRKRLVSVLENLLVSESSVNDINNDRPTIPAKMQTGRDLVGGIAVKRPKLMSSEPTLGGMGPVRDDIVKIPLVVGYEDETLREAIWDVFHKLSSCIVWTEDIWGI</sequence>
<comment type="caution">
    <text evidence="2">The sequence shown here is derived from an EMBL/GenBank/DDBJ whole genome shotgun (WGS) entry which is preliminary data.</text>
</comment>
<accession>A0A9W8TFP6</accession>
<dbReference type="AlphaFoldDB" id="A0A9W8TFP6"/>
<dbReference type="EMBL" id="JANKHO010000055">
    <property type="protein sequence ID" value="KAJ3516419.1"/>
    <property type="molecule type" value="Genomic_DNA"/>
</dbReference>
<organism evidence="2 3">
    <name type="scientific">Agrocybe chaxingu</name>
    <dbReference type="NCBI Taxonomy" id="84603"/>
    <lineage>
        <taxon>Eukaryota</taxon>
        <taxon>Fungi</taxon>
        <taxon>Dikarya</taxon>
        <taxon>Basidiomycota</taxon>
        <taxon>Agaricomycotina</taxon>
        <taxon>Agaricomycetes</taxon>
        <taxon>Agaricomycetidae</taxon>
        <taxon>Agaricales</taxon>
        <taxon>Agaricineae</taxon>
        <taxon>Strophariaceae</taxon>
        <taxon>Agrocybe</taxon>
    </lineage>
</organism>
<reference evidence="2" key="1">
    <citation type="submission" date="2022-07" db="EMBL/GenBank/DDBJ databases">
        <title>Genome Sequence of Agrocybe chaxingu.</title>
        <authorList>
            <person name="Buettner E."/>
        </authorList>
    </citation>
    <scope>NUCLEOTIDE SEQUENCE</scope>
    <source>
        <strain evidence="2">MP-N11</strain>
    </source>
</reference>
<keyword evidence="3" id="KW-1185">Reference proteome</keyword>
<evidence type="ECO:0000313" key="2">
    <source>
        <dbReference type="EMBL" id="KAJ3516419.1"/>
    </source>
</evidence>
<protein>
    <submittedName>
        <fullName evidence="2">Uncharacterized protein</fullName>
    </submittedName>
</protein>
<dbReference type="Proteomes" id="UP001148786">
    <property type="component" value="Unassembled WGS sequence"/>
</dbReference>
<dbReference type="OrthoDB" id="276323at2759"/>
<dbReference type="Pfam" id="PF05794">
    <property type="entry name" value="Tcp11"/>
    <property type="match status" value="1"/>
</dbReference>
<gene>
    <name evidence="2" type="ORF">NLJ89_g1122</name>
</gene>